<evidence type="ECO:0000313" key="6">
    <source>
        <dbReference type="EMBL" id="SMY29441.1"/>
    </source>
</evidence>
<dbReference type="Proteomes" id="UP000215453">
    <property type="component" value="Chromosome 12"/>
</dbReference>
<dbReference type="GO" id="GO:0008270">
    <property type="term" value="F:zinc ion binding"/>
    <property type="evidence" value="ECO:0007669"/>
    <property type="project" value="UniProtKB-KW"/>
</dbReference>
<keyword evidence="2 4" id="KW-0863">Zinc-finger</keyword>
<evidence type="ECO:0000259" key="5">
    <source>
        <dbReference type="PROSITE" id="PS50865"/>
    </source>
</evidence>
<accession>A0A1Y6M358</accession>
<evidence type="ECO:0000256" key="3">
    <source>
        <dbReference type="ARBA" id="ARBA00022833"/>
    </source>
</evidence>
<keyword evidence="3" id="KW-0862">Zinc</keyword>
<gene>
    <name evidence="6" type="ORF">ZT1A5_G10889</name>
</gene>
<evidence type="ECO:0000313" key="7">
    <source>
        <dbReference type="Proteomes" id="UP000215453"/>
    </source>
</evidence>
<evidence type="ECO:0000256" key="4">
    <source>
        <dbReference type="PROSITE-ProRule" id="PRU00134"/>
    </source>
</evidence>
<dbReference type="AlphaFoldDB" id="A0A1Y6M358"/>
<dbReference type="Gene3D" id="6.10.140.2220">
    <property type="match status" value="1"/>
</dbReference>
<protein>
    <recommendedName>
        <fullName evidence="5">MYND-type domain-containing protein</fullName>
    </recommendedName>
</protein>
<dbReference type="PROSITE" id="PS01360">
    <property type="entry name" value="ZF_MYND_1"/>
    <property type="match status" value="1"/>
</dbReference>
<dbReference type="Pfam" id="PF01753">
    <property type="entry name" value="zf-MYND"/>
    <property type="match status" value="1"/>
</dbReference>
<keyword evidence="1" id="KW-0479">Metal-binding</keyword>
<dbReference type="PROSITE" id="PS50865">
    <property type="entry name" value="ZF_MYND_2"/>
    <property type="match status" value="1"/>
</dbReference>
<evidence type="ECO:0000256" key="1">
    <source>
        <dbReference type="ARBA" id="ARBA00022723"/>
    </source>
</evidence>
<organism evidence="6 7">
    <name type="scientific">Zymoseptoria tritici ST99CH_1A5</name>
    <dbReference type="NCBI Taxonomy" id="1276529"/>
    <lineage>
        <taxon>Eukaryota</taxon>
        <taxon>Fungi</taxon>
        <taxon>Dikarya</taxon>
        <taxon>Ascomycota</taxon>
        <taxon>Pezizomycotina</taxon>
        <taxon>Dothideomycetes</taxon>
        <taxon>Dothideomycetidae</taxon>
        <taxon>Mycosphaerellales</taxon>
        <taxon>Mycosphaerellaceae</taxon>
        <taxon>Zymoseptoria</taxon>
    </lineage>
</organism>
<dbReference type="EMBL" id="LT882687">
    <property type="protein sequence ID" value="SMY29441.1"/>
    <property type="molecule type" value="Genomic_DNA"/>
</dbReference>
<dbReference type="SUPFAM" id="SSF144232">
    <property type="entry name" value="HIT/MYND zinc finger-like"/>
    <property type="match status" value="1"/>
</dbReference>
<reference evidence="6 7" key="1">
    <citation type="submission" date="2016-10" db="EMBL/GenBank/DDBJ databases">
        <authorList>
            <person name="Varghese N."/>
        </authorList>
    </citation>
    <scope>NUCLEOTIDE SEQUENCE [LARGE SCALE GENOMIC DNA]</scope>
</reference>
<feature type="domain" description="MYND-type" evidence="5">
    <location>
        <begin position="203"/>
        <end position="245"/>
    </location>
</feature>
<name>A0A1Y6M358_ZYMTR</name>
<proteinExistence type="predicted"/>
<sequence length="249" mass="27716">MTDRVACLIVEPTNNTPPPSTPAEQEQTHTHEIFGERLTRQMLSLTLWRESPITAQMGVPLKVLGRADSNNGFTGYNFAVQLLFVGPNPASPRFAAHLPIPMRGSIYVAHVDHVDLNNDVCHFVIDYIRDFLAVGQNILAQAAGEEKELAKRKLAQRLSKEAFHAQFEEHRRLEIVARKSSWSRWQAIESPVLLKYSVVAPACGGCAALTCPTGGNLQKCGKCGLRYYCSRDCQVKDWTTHKKACNITV</sequence>
<dbReference type="InterPro" id="IPR002893">
    <property type="entry name" value="Znf_MYND"/>
</dbReference>
<evidence type="ECO:0000256" key="2">
    <source>
        <dbReference type="ARBA" id="ARBA00022771"/>
    </source>
</evidence>